<organism evidence="2 3">
    <name type="scientific">Streptomyces lydicus</name>
    <dbReference type="NCBI Taxonomy" id="47763"/>
    <lineage>
        <taxon>Bacteria</taxon>
        <taxon>Bacillati</taxon>
        <taxon>Actinomycetota</taxon>
        <taxon>Actinomycetes</taxon>
        <taxon>Kitasatosporales</taxon>
        <taxon>Streptomycetaceae</taxon>
        <taxon>Streptomyces</taxon>
    </lineage>
</organism>
<evidence type="ECO:0008006" key="4">
    <source>
        <dbReference type="Google" id="ProtNLM"/>
    </source>
</evidence>
<dbReference type="KEGG" id="slc:SL103_11425"/>
<dbReference type="EMBL" id="CP017157">
    <property type="protein sequence ID" value="AOP46774.1"/>
    <property type="molecule type" value="Genomic_DNA"/>
</dbReference>
<keyword evidence="3" id="KW-1185">Reference proteome</keyword>
<proteinExistence type="predicted"/>
<evidence type="ECO:0000313" key="3">
    <source>
        <dbReference type="Proteomes" id="UP000094094"/>
    </source>
</evidence>
<accession>A0A1D7VJ42</accession>
<sequence>MKRKTTAGIIASAALLGTALTGGAATAATPTAAHTTAAHTTAAAGTATAASCVYAEAKESVKIRNAKKVSATALGLLPKGKRACITGPSATGGLYTLCGEHSSYWMQVSYSGIKGWIPMMCTVNHGEI</sequence>
<reference evidence="2 3" key="1">
    <citation type="submission" date="2016-09" db="EMBL/GenBank/DDBJ databases">
        <title>Complete genome sequencing of Streptomyces lydicus 103 and metabolic pathways analysis of antibiotic biosynthesis.</title>
        <authorList>
            <person name="Jia N."/>
            <person name="Ding M.-Z."/>
            <person name="Gao F."/>
            <person name="Yuan Y.-J."/>
        </authorList>
    </citation>
    <scope>NUCLEOTIDE SEQUENCE [LARGE SCALE GENOMIC DNA]</scope>
    <source>
        <strain evidence="2 3">103</strain>
    </source>
</reference>
<feature type="chain" id="PRO_5009100942" description="SH3 domain-containing protein" evidence="1">
    <location>
        <begin position="28"/>
        <end position="128"/>
    </location>
</feature>
<evidence type="ECO:0000313" key="2">
    <source>
        <dbReference type="EMBL" id="AOP46774.1"/>
    </source>
</evidence>
<dbReference type="OrthoDB" id="4338354at2"/>
<name>A0A1D7VJ42_9ACTN</name>
<dbReference type="Proteomes" id="UP000094094">
    <property type="component" value="Chromosome"/>
</dbReference>
<feature type="signal peptide" evidence="1">
    <location>
        <begin position="1"/>
        <end position="27"/>
    </location>
</feature>
<gene>
    <name evidence="2" type="ORF">SL103_11425</name>
</gene>
<evidence type="ECO:0000256" key="1">
    <source>
        <dbReference type="SAM" id="SignalP"/>
    </source>
</evidence>
<dbReference type="RefSeq" id="WP_069568754.1">
    <property type="nucleotide sequence ID" value="NZ_CP017157.1"/>
</dbReference>
<keyword evidence="1" id="KW-0732">Signal</keyword>
<dbReference type="Gene3D" id="2.30.30.40">
    <property type="entry name" value="SH3 Domains"/>
    <property type="match status" value="1"/>
</dbReference>
<dbReference type="AlphaFoldDB" id="A0A1D7VJ42"/>
<protein>
    <recommendedName>
        <fullName evidence="4">SH3 domain-containing protein</fullName>
    </recommendedName>
</protein>